<dbReference type="SMART" id="SM00468">
    <property type="entry name" value="PreSET"/>
    <property type="match status" value="1"/>
</dbReference>
<sequence length="687" mass="76589">MPTSVLDGQSGEKLLPKAFAIRDYPPGVGPNAARIHVKPKEDTAKGGEANLQHSATRRFVSAIRDYPPYCGRNSRGLSKADVSKLMQRHLTGVREERKRRLDCLTQGDGSKAVMTTKDSLNHSHMKVFKKKEENAASGAMGRLAVVGKNCRDTDYSRKFSDGHRSYGVNVPLLHHRNLSIHNNDSIVARITVRDTLRSFQTLCRKLLQEVEAQSKGQAKIWKRIDLEAANILKKEGKYINEGKIFGSVPGVEIGDEFDYRVELNLVGLHRNIQAGIDYATRNGEHLATSIVASGGYNDELDNSGVLIYSGHGGNVMSKKKEPEDQKLERGNLALKNSSKKKNPVRVIRGAFFGGGSRRTFVYDGLYEVESYRQERGPHGKMVFKFQLQRIPNQPELPWIELKNSDTFTLRKGLCVADISHGKEALPIRAVNTKDHKKPPSFEYITRMIYHGWLKPIPSKGCNCTDRCSDPTRCSCAIKNGGIPFNHTGCIVEVKSLVYECGPSCKCPPDCYSRVGQHGIKFPLEIYKTEKRGWGVRSLCSIPSGSFVCEYIGELIEDKEAEKRTGLDDYLFDIGKNLINNGILSDGVSRPEVSEGGGGFTIDAARYGNLGRFFNHSCVPNMYAQDVLYDHGDRRIPHIMLFAAENIPPLKELTYDYNCSKDQIFNSDGSIKKKDCFCGSVGCTGRMY</sequence>
<evidence type="ECO:0000313" key="15">
    <source>
        <dbReference type="Proteomes" id="UP001293593"/>
    </source>
</evidence>
<keyword evidence="15" id="KW-1185">Reference proteome</keyword>
<keyword evidence="4" id="KW-0808">Transferase</keyword>
<comment type="subcellular location">
    <subcellularLocation>
        <location evidence="1">Chromosome</location>
        <location evidence="1">Centromere</location>
    </subcellularLocation>
    <subcellularLocation>
        <location evidence="9">Nucleus</location>
    </subcellularLocation>
</comment>
<evidence type="ECO:0000256" key="5">
    <source>
        <dbReference type="ARBA" id="ARBA00022691"/>
    </source>
</evidence>
<keyword evidence="8" id="KW-0137">Centromere</keyword>
<dbReference type="PANTHER" id="PTHR45660:SF46">
    <property type="entry name" value="HISTONE-LYSINE N-METHYLTRANSFERASE, H3 LYSINE-9 SPECIFIC SUVH6"/>
    <property type="match status" value="1"/>
</dbReference>
<feature type="domain" description="Post-SET" evidence="12">
    <location>
        <begin position="671"/>
        <end position="687"/>
    </location>
</feature>
<dbReference type="PANTHER" id="PTHR45660">
    <property type="entry name" value="HISTONE-LYSINE N-METHYLTRANSFERASE SETMAR"/>
    <property type="match status" value="1"/>
</dbReference>
<evidence type="ECO:0000256" key="6">
    <source>
        <dbReference type="ARBA" id="ARBA00022853"/>
    </source>
</evidence>
<feature type="domain" description="YDG" evidence="13">
    <location>
        <begin position="246"/>
        <end position="389"/>
    </location>
</feature>
<dbReference type="InterPro" id="IPR003616">
    <property type="entry name" value="Post-SET_dom"/>
</dbReference>
<evidence type="ECO:0000256" key="7">
    <source>
        <dbReference type="ARBA" id="ARBA00023242"/>
    </source>
</evidence>
<dbReference type="InterPro" id="IPR003105">
    <property type="entry name" value="SRA_YDG"/>
</dbReference>
<dbReference type="SUPFAM" id="SSF82199">
    <property type="entry name" value="SET domain"/>
    <property type="match status" value="1"/>
</dbReference>
<evidence type="ECO:0000256" key="1">
    <source>
        <dbReference type="ARBA" id="ARBA00004584"/>
    </source>
</evidence>
<dbReference type="SMART" id="SM00508">
    <property type="entry name" value="PostSET"/>
    <property type="match status" value="1"/>
</dbReference>
<dbReference type="InterPro" id="IPR051357">
    <property type="entry name" value="H3K9_HMTase_SUVAR3-9"/>
</dbReference>
<dbReference type="Proteomes" id="UP001293593">
    <property type="component" value="Unassembled WGS sequence"/>
</dbReference>
<dbReference type="PROSITE" id="PS50867">
    <property type="entry name" value="PRE_SET"/>
    <property type="match status" value="1"/>
</dbReference>
<dbReference type="GO" id="GO:0003690">
    <property type="term" value="F:double-stranded DNA binding"/>
    <property type="evidence" value="ECO:0007669"/>
    <property type="project" value="TreeGrafter"/>
</dbReference>
<evidence type="ECO:0000256" key="4">
    <source>
        <dbReference type="ARBA" id="ARBA00022679"/>
    </source>
</evidence>
<comment type="caution">
    <text evidence="14">The sequence shown here is derived from an EMBL/GenBank/DDBJ whole genome shotgun (WGS) entry which is preliminary data.</text>
</comment>
<dbReference type="InterPro" id="IPR025794">
    <property type="entry name" value="H3-K9-MeTrfase_plant"/>
</dbReference>
<dbReference type="PROSITE" id="PS51575">
    <property type="entry name" value="SAM_MT43_SUVAR39_2"/>
    <property type="match status" value="1"/>
</dbReference>
<dbReference type="GO" id="GO:0032259">
    <property type="term" value="P:methylation"/>
    <property type="evidence" value="ECO:0007669"/>
    <property type="project" value="UniProtKB-KW"/>
</dbReference>
<dbReference type="InterPro" id="IPR015947">
    <property type="entry name" value="PUA-like_sf"/>
</dbReference>
<dbReference type="InterPro" id="IPR046341">
    <property type="entry name" value="SET_dom_sf"/>
</dbReference>
<evidence type="ECO:0000256" key="8">
    <source>
        <dbReference type="ARBA" id="ARBA00023328"/>
    </source>
</evidence>
<dbReference type="GO" id="GO:0042054">
    <property type="term" value="F:histone methyltransferase activity"/>
    <property type="evidence" value="ECO:0007669"/>
    <property type="project" value="InterPro"/>
</dbReference>
<keyword evidence="7 9" id="KW-0539">Nucleus</keyword>
<evidence type="ECO:0000256" key="3">
    <source>
        <dbReference type="ARBA" id="ARBA00022603"/>
    </source>
</evidence>
<dbReference type="InterPro" id="IPR007728">
    <property type="entry name" value="Pre-SET_dom"/>
</dbReference>
<dbReference type="GO" id="GO:0008270">
    <property type="term" value="F:zinc ion binding"/>
    <property type="evidence" value="ECO:0007669"/>
    <property type="project" value="InterPro"/>
</dbReference>
<dbReference type="Pfam" id="PF02182">
    <property type="entry name" value="SAD_SRA"/>
    <property type="match status" value="1"/>
</dbReference>
<dbReference type="AlphaFoldDB" id="A0AAE1IU87"/>
<dbReference type="PROSITE" id="PS50868">
    <property type="entry name" value="POST_SET"/>
    <property type="match status" value="1"/>
</dbReference>
<reference evidence="14" key="1">
    <citation type="submission" date="2023-10" db="EMBL/GenBank/DDBJ databases">
        <title>Chromosome-level genome of the transformable northern wattle, Acacia crassicarpa.</title>
        <authorList>
            <person name="Massaro I."/>
            <person name="Sinha N.R."/>
            <person name="Poethig S."/>
            <person name="Leichty A.R."/>
        </authorList>
    </citation>
    <scope>NUCLEOTIDE SEQUENCE</scope>
    <source>
        <strain evidence="14">Acra3RX</strain>
        <tissue evidence="14">Leaf</tissue>
    </source>
</reference>
<dbReference type="Pfam" id="PF05033">
    <property type="entry name" value="Pre-SET"/>
    <property type="match status" value="1"/>
</dbReference>
<dbReference type="GO" id="GO:0000775">
    <property type="term" value="C:chromosome, centromeric region"/>
    <property type="evidence" value="ECO:0007669"/>
    <property type="project" value="UniProtKB-SubCell"/>
</dbReference>
<evidence type="ECO:0000259" key="10">
    <source>
        <dbReference type="PROSITE" id="PS50280"/>
    </source>
</evidence>
<evidence type="ECO:0000313" key="14">
    <source>
        <dbReference type="EMBL" id="KAK4256213.1"/>
    </source>
</evidence>
<feature type="domain" description="Pre-SET" evidence="11">
    <location>
        <begin position="459"/>
        <end position="518"/>
    </location>
</feature>
<dbReference type="PROSITE" id="PS51015">
    <property type="entry name" value="YDG"/>
    <property type="match status" value="1"/>
</dbReference>
<gene>
    <name evidence="14" type="ORF">QN277_009108</name>
</gene>
<evidence type="ECO:0000259" key="13">
    <source>
        <dbReference type="PROSITE" id="PS51015"/>
    </source>
</evidence>
<evidence type="ECO:0000259" key="12">
    <source>
        <dbReference type="PROSITE" id="PS50868"/>
    </source>
</evidence>
<evidence type="ECO:0000256" key="2">
    <source>
        <dbReference type="ARBA" id="ARBA00022454"/>
    </source>
</evidence>
<organism evidence="14 15">
    <name type="scientific">Acacia crassicarpa</name>
    <name type="common">northern wattle</name>
    <dbReference type="NCBI Taxonomy" id="499986"/>
    <lineage>
        <taxon>Eukaryota</taxon>
        <taxon>Viridiplantae</taxon>
        <taxon>Streptophyta</taxon>
        <taxon>Embryophyta</taxon>
        <taxon>Tracheophyta</taxon>
        <taxon>Spermatophyta</taxon>
        <taxon>Magnoliopsida</taxon>
        <taxon>eudicotyledons</taxon>
        <taxon>Gunneridae</taxon>
        <taxon>Pentapetalae</taxon>
        <taxon>rosids</taxon>
        <taxon>fabids</taxon>
        <taxon>Fabales</taxon>
        <taxon>Fabaceae</taxon>
        <taxon>Caesalpinioideae</taxon>
        <taxon>mimosoid clade</taxon>
        <taxon>Acacieae</taxon>
        <taxon>Acacia</taxon>
    </lineage>
</organism>
<dbReference type="GO" id="GO:0005634">
    <property type="term" value="C:nucleus"/>
    <property type="evidence" value="ECO:0007669"/>
    <property type="project" value="UniProtKB-SubCell"/>
</dbReference>
<keyword evidence="6" id="KW-0156">Chromatin regulator</keyword>
<name>A0AAE1IU87_9FABA</name>
<dbReference type="EMBL" id="JAWXYG010000013">
    <property type="protein sequence ID" value="KAK4256213.1"/>
    <property type="molecule type" value="Genomic_DNA"/>
</dbReference>
<dbReference type="Gene3D" id="2.30.280.10">
    <property type="entry name" value="SRA-YDG"/>
    <property type="match status" value="1"/>
</dbReference>
<accession>A0AAE1IU87</accession>
<dbReference type="Pfam" id="PF00856">
    <property type="entry name" value="SET"/>
    <property type="match status" value="1"/>
</dbReference>
<dbReference type="SMART" id="SM00317">
    <property type="entry name" value="SET"/>
    <property type="match status" value="1"/>
</dbReference>
<keyword evidence="5" id="KW-0949">S-adenosyl-L-methionine</keyword>
<proteinExistence type="predicted"/>
<feature type="domain" description="SET" evidence="10">
    <location>
        <begin position="521"/>
        <end position="657"/>
    </location>
</feature>
<evidence type="ECO:0000259" key="11">
    <source>
        <dbReference type="PROSITE" id="PS50867"/>
    </source>
</evidence>
<keyword evidence="3" id="KW-0489">Methyltransferase</keyword>
<dbReference type="InterPro" id="IPR001214">
    <property type="entry name" value="SET_dom"/>
</dbReference>
<dbReference type="PROSITE" id="PS50280">
    <property type="entry name" value="SET"/>
    <property type="match status" value="1"/>
</dbReference>
<dbReference type="SMART" id="SM00466">
    <property type="entry name" value="SRA"/>
    <property type="match status" value="1"/>
</dbReference>
<evidence type="ECO:0000256" key="9">
    <source>
        <dbReference type="PROSITE-ProRule" id="PRU00358"/>
    </source>
</evidence>
<dbReference type="Gene3D" id="2.170.270.10">
    <property type="entry name" value="SET domain"/>
    <property type="match status" value="1"/>
</dbReference>
<protein>
    <submittedName>
        <fullName evidence="14">Uncharacterized protein</fullName>
    </submittedName>
</protein>
<keyword evidence="2" id="KW-0158">Chromosome</keyword>
<dbReference type="InterPro" id="IPR036987">
    <property type="entry name" value="SRA-YDG_sf"/>
</dbReference>
<dbReference type="SUPFAM" id="SSF88697">
    <property type="entry name" value="PUA domain-like"/>
    <property type="match status" value="1"/>
</dbReference>